<evidence type="ECO:0000313" key="3">
    <source>
        <dbReference type="EMBL" id="MXO61069.1"/>
    </source>
</evidence>
<keyword evidence="1" id="KW-0732">Signal</keyword>
<feature type="domain" description="DUF4136" evidence="2">
    <location>
        <begin position="48"/>
        <end position="185"/>
    </location>
</feature>
<evidence type="ECO:0000313" key="4">
    <source>
        <dbReference type="Proteomes" id="UP000433652"/>
    </source>
</evidence>
<reference evidence="3 4" key="1">
    <citation type="submission" date="2019-12" db="EMBL/GenBank/DDBJ databases">
        <title>Genomic-based taxomic classification of the family Erythrobacteraceae.</title>
        <authorList>
            <person name="Xu L."/>
        </authorList>
    </citation>
    <scope>NUCLEOTIDE SEQUENCE [LARGE SCALE GENOMIC DNA]</scope>
    <source>
        <strain evidence="3 4">MCCC 1K01500</strain>
    </source>
</reference>
<dbReference type="Proteomes" id="UP000433652">
    <property type="component" value="Unassembled WGS sequence"/>
</dbReference>
<sequence length="194" mass="19824">MNRLFLAPFAALALAGCVQTVVSPVSVTRFSGSEPARLGDGSISVRAADGGNGLEFTAWKQAVAAELARLGYRVVENEVSGQVAEVRVERTALHAAPRRSPVNVGVGGSTGSYGSGVGVGLGFDLSGPPPDVTANRLRVVIKDNGTGQALWEGRAEFSASTNSDYASAQAAADKMAAALFKGFPGESGATIEVK</sequence>
<evidence type="ECO:0000256" key="1">
    <source>
        <dbReference type="SAM" id="SignalP"/>
    </source>
</evidence>
<dbReference type="Pfam" id="PF13590">
    <property type="entry name" value="DUF4136"/>
    <property type="match status" value="1"/>
</dbReference>
<dbReference type="RefSeq" id="WP_159797758.1">
    <property type="nucleotide sequence ID" value="NZ_WTYM01000058.1"/>
</dbReference>
<dbReference type="OrthoDB" id="7428103at2"/>
<accession>A0A6I4T0C9</accession>
<feature type="signal peptide" evidence="1">
    <location>
        <begin position="1"/>
        <end position="20"/>
    </location>
</feature>
<protein>
    <submittedName>
        <fullName evidence="3">DUF4136 domain-containing protein</fullName>
    </submittedName>
</protein>
<dbReference type="AlphaFoldDB" id="A0A6I4T0C9"/>
<dbReference type="EMBL" id="WTYM01000058">
    <property type="protein sequence ID" value="MXO61069.1"/>
    <property type="molecule type" value="Genomic_DNA"/>
</dbReference>
<name>A0A6I4T0C9_9SPHN</name>
<proteinExistence type="predicted"/>
<dbReference type="PROSITE" id="PS51257">
    <property type="entry name" value="PROKAR_LIPOPROTEIN"/>
    <property type="match status" value="1"/>
</dbReference>
<evidence type="ECO:0000259" key="2">
    <source>
        <dbReference type="Pfam" id="PF13590"/>
    </source>
</evidence>
<gene>
    <name evidence="3" type="ORF">GRI89_16115</name>
</gene>
<comment type="caution">
    <text evidence="3">The sequence shown here is derived from an EMBL/GenBank/DDBJ whole genome shotgun (WGS) entry which is preliminary data.</text>
</comment>
<keyword evidence="4" id="KW-1185">Reference proteome</keyword>
<feature type="chain" id="PRO_5026150058" evidence="1">
    <location>
        <begin position="21"/>
        <end position="194"/>
    </location>
</feature>
<dbReference type="InterPro" id="IPR025411">
    <property type="entry name" value="DUF4136"/>
</dbReference>
<organism evidence="3 4">
    <name type="scientific">Croceibacterium salegens</name>
    <dbReference type="NCBI Taxonomy" id="1737568"/>
    <lineage>
        <taxon>Bacteria</taxon>
        <taxon>Pseudomonadati</taxon>
        <taxon>Pseudomonadota</taxon>
        <taxon>Alphaproteobacteria</taxon>
        <taxon>Sphingomonadales</taxon>
        <taxon>Erythrobacteraceae</taxon>
        <taxon>Croceibacterium</taxon>
    </lineage>
</organism>